<dbReference type="OrthoDB" id="446759at2759"/>
<dbReference type="Pfam" id="PF08584">
    <property type="entry name" value="Ribonuc_P_40"/>
    <property type="match status" value="1"/>
</dbReference>
<accession>A0A3R7MIE3</accession>
<organism evidence="2 3">
    <name type="scientific">Penaeus vannamei</name>
    <name type="common">Whiteleg shrimp</name>
    <name type="synonym">Litopenaeus vannamei</name>
    <dbReference type="NCBI Taxonomy" id="6689"/>
    <lineage>
        <taxon>Eukaryota</taxon>
        <taxon>Metazoa</taxon>
        <taxon>Ecdysozoa</taxon>
        <taxon>Arthropoda</taxon>
        <taxon>Crustacea</taxon>
        <taxon>Multicrustacea</taxon>
        <taxon>Malacostraca</taxon>
        <taxon>Eumalacostraca</taxon>
        <taxon>Eucarida</taxon>
        <taxon>Decapoda</taxon>
        <taxon>Dendrobranchiata</taxon>
        <taxon>Penaeoidea</taxon>
        <taxon>Penaeidae</taxon>
        <taxon>Penaeus</taxon>
    </lineage>
</organism>
<evidence type="ECO:0000313" key="2">
    <source>
        <dbReference type="EMBL" id="ROT83416.1"/>
    </source>
</evidence>
<dbReference type="EMBL" id="QCYY01000688">
    <property type="protein sequence ID" value="ROT83416.1"/>
    <property type="molecule type" value="Genomic_DNA"/>
</dbReference>
<dbReference type="AlphaFoldDB" id="A0A3R7MIE3"/>
<feature type="region of interest" description="Disordered" evidence="1">
    <location>
        <begin position="380"/>
        <end position="399"/>
    </location>
</feature>
<gene>
    <name evidence="2" type="ORF">C7M84_023421</name>
</gene>
<reference evidence="2 3" key="2">
    <citation type="submission" date="2019-01" db="EMBL/GenBank/DDBJ databases">
        <title>The decoding of complex shrimp genome reveals the adaptation for benthos swimmer, frequently molting mechanism and breeding impact on genome.</title>
        <authorList>
            <person name="Sun Y."/>
            <person name="Gao Y."/>
            <person name="Yu Y."/>
        </authorList>
    </citation>
    <scope>NUCLEOTIDE SEQUENCE [LARGE SCALE GENOMIC DNA]</scope>
    <source>
        <tissue evidence="2">Muscle</tissue>
    </source>
</reference>
<dbReference type="GO" id="GO:0001682">
    <property type="term" value="P:tRNA 5'-leader removal"/>
    <property type="evidence" value="ECO:0007669"/>
    <property type="project" value="InterPro"/>
</dbReference>
<dbReference type="GO" id="GO:0030681">
    <property type="term" value="C:multimeric ribonuclease P complex"/>
    <property type="evidence" value="ECO:0007669"/>
    <property type="project" value="TreeGrafter"/>
</dbReference>
<keyword evidence="3" id="KW-1185">Reference proteome</keyword>
<dbReference type="PANTHER" id="PTHR15396">
    <property type="entry name" value="RIBONUCLEASE P PROTEIN SUBUNIT P40"/>
    <property type="match status" value="1"/>
</dbReference>
<dbReference type="GO" id="GO:0004526">
    <property type="term" value="F:ribonuclease P activity"/>
    <property type="evidence" value="ECO:0007669"/>
    <property type="project" value="TreeGrafter"/>
</dbReference>
<proteinExistence type="predicted"/>
<dbReference type="GO" id="GO:0000447">
    <property type="term" value="P:endonucleolytic cleavage in ITS1 to separate SSU-rRNA from 5.8S rRNA and LSU-rRNA from tricistronic rRNA transcript (SSU-rRNA, 5.8S rRNA, LSU-rRNA)"/>
    <property type="evidence" value="ECO:0007669"/>
    <property type="project" value="TreeGrafter"/>
</dbReference>
<sequence length="399" mass="46001">MLNPEVIKFPAPKSQLTYTHHTWDDPKRNVTWQRVIKDHSFNRKVVVLLPDTPIVPNSLSDSFTDDAQHYLVKNLPLAEFCSPNFLQAFRQKGHFHALCCDTRIDVDNTAAMTPDGYLHILVDKFTYQELQLHGTLSSHILRKPQDRYVIKINTNEKTFRPGKSYYERVTSALGHPRLKFNFWVTWKPKNGDICPSSVAKYFHDLGFVVEEQFPDIYKSIASEVAMPRLDKNQTDDGEDLEPEDLLEWIGCQSLGIRLETDPSSMCELVRPKAYDLVSNVNAVHCTGFFTTEYIVSLVGTLRSWLLERSPISVPWLSVTVYGHPDSPVSWGHQEHSYRSNGDNFYTLVLQRDGVHVFKVFGSTQPLRMYPKANNNKHIEKPVNRWSINEKKENHGPRYP</sequence>
<reference evidence="2 3" key="1">
    <citation type="submission" date="2018-04" db="EMBL/GenBank/DDBJ databases">
        <authorList>
            <person name="Zhang X."/>
            <person name="Yuan J."/>
            <person name="Li F."/>
            <person name="Xiang J."/>
        </authorList>
    </citation>
    <scope>NUCLEOTIDE SEQUENCE [LARGE SCALE GENOMIC DNA]</scope>
    <source>
        <tissue evidence="2">Muscle</tissue>
    </source>
</reference>
<protein>
    <submittedName>
        <fullName evidence="2">Ribonuclease P protein subunit p40</fullName>
    </submittedName>
</protein>
<dbReference type="GO" id="GO:0000171">
    <property type="term" value="F:ribonuclease MRP activity"/>
    <property type="evidence" value="ECO:0007669"/>
    <property type="project" value="TreeGrafter"/>
</dbReference>
<dbReference type="STRING" id="6689.A0A3R7MIE3"/>
<dbReference type="Proteomes" id="UP000283509">
    <property type="component" value="Unassembled WGS sequence"/>
</dbReference>
<evidence type="ECO:0000256" key="1">
    <source>
        <dbReference type="SAM" id="MobiDB-lite"/>
    </source>
</evidence>
<dbReference type="InterPro" id="IPR013893">
    <property type="entry name" value="RNase_P_Rpp40"/>
</dbReference>
<dbReference type="PANTHER" id="PTHR15396:SF1">
    <property type="entry name" value="RIBONUCLEASE P PROTEIN SUBUNIT P40"/>
    <property type="match status" value="1"/>
</dbReference>
<evidence type="ECO:0000313" key="3">
    <source>
        <dbReference type="Proteomes" id="UP000283509"/>
    </source>
</evidence>
<name>A0A3R7MIE3_PENVA</name>
<comment type="caution">
    <text evidence="2">The sequence shown here is derived from an EMBL/GenBank/DDBJ whole genome shotgun (WGS) entry which is preliminary data.</text>
</comment>
<dbReference type="GO" id="GO:0000172">
    <property type="term" value="C:ribonuclease MRP complex"/>
    <property type="evidence" value="ECO:0007669"/>
    <property type="project" value="TreeGrafter"/>
</dbReference>